<dbReference type="SMART" id="SM00335">
    <property type="entry name" value="ANX"/>
    <property type="match status" value="1"/>
</dbReference>
<reference evidence="5" key="1">
    <citation type="journal article" date="2013" name="Science">
        <title>Comparative analysis of bat genomes provides insight into the evolution of flight and immunity.</title>
        <authorList>
            <person name="Zhang G."/>
            <person name="Cowled C."/>
            <person name="Shi Z."/>
            <person name="Huang Z."/>
            <person name="Bishop-Lilly K.A."/>
            <person name="Fang X."/>
            <person name="Wynne J.W."/>
            <person name="Xiong Z."/>
            <person name="Baker M.L."/>
            <person name="Zhao W."/>
            <person name="Tachedjian M."/>
            <person name="Zhu Y."/>
            <person name="Zhou P."/>
            <person name="Jiang X."/>
            <person name="Ng J."/>
            <person name="Yang L."/>
            <person name="Wu L."/>
            <person name="Xiao J."/>
            <person name="Feng Y."/>
            <person name="Chen Y."/>
            <person name="Sun X."/>
            <person name="Zhang Y."/>
            <person name="Marsh G.A."/>
            <person name="Crameri G."/>
            <person name="Broder C.C."/>
            <person name="Frey K.G."/>
            <person name="Wang L.F."/>
            <person name="Wang J."/>
        </authorList>
    </citation>
    <scope>NUCLEOTIDE SEQUENCE [LARGE SCALE GENOMIC DNA]</scope>
</reference>
<dbReference type="GO" id="GO:0005509">
    <property type="term" value="F:calcium ion binding"/>
    <property type="evidence" value="ECO:0007669"/>
    <property type="project" value="InterPro"/>
</dbReference>
<evidence type="ECO:0000313" key="4">
    <source>
        <dbReference type="EMBL" id="ELK10005.1"/>
    </source>
</evidence>
<evidence type="ECO:0000256" key="3">
    <source>
        <dbReference type="ARBA" id="ARBA00023216"/>
    </source>
</evidence>
<dbReference type="Pfam" id="PF00191">
    <property type="entry name" value="Annexin"/>
    <property type="match status" value="1"/>
</dbReference>
<evidence type="ECO:0000256" key="1">
    <source>
        <dbReference type="ARBA" id="ARBA00007831"/>
    </source>
</evidence>
<dbReference type="PANTHER" id="PTHR10502">
    <property type="entry name" value="ANNEXIN"/>
    <property type="match status" value="1"/>
</dbReference>
<dbReference type="GO" id="GO:0005544">
    <property type="term" value="F:calcium-dependent phospholipid binding"/>
    <property type="evidence" value="ECO:0007669"/>
    <property type="project" value="InterPro"/>
</dbReference>
<evidence type="ECO:0000256" key="2">
    <source>
        <dbReference type="ARBA" id="ARBA00022737"/>
    </source>
</evidence>
<evidence type="ECO:0000313" key="5">
    <source>
        <dbReference type="Proteomes" id="UP000010552"/>
    </source>
</evidence>
<dbReference type="Proteomes" id="UP000010552">
    <property type="component" value="Unassembled WGS sequence"/>
</dbReference>
<dbReference type="EMBL" id="KB030788">
    <property type="protein sequence ID" value="ELK10005.1"/>
    <property type="molecule type" value="Genomic_DNA"/>
</dbReference>
<dbReference type="GO" id="GO:0012506">
    <property type="term" value="C:vesicle membrane"/>
    <property type="evidence" value="ECO:0007669"/>
    <property type="project" value="TreeGrafter"/>
</dbReference>
<proteinExistence type="inferred from homology"/>
<dbReference type="GO" id="GO:0005634">
    <property type="term" value="C:nucleus"/>
    <property type="evidence" value="ECO:0007669"/>
    <property type="project" value="TreeGrafter"/>
</dbReference>
<dbReference type="InterPro" id="IPR018502">
    <property type="entry name" value="Annexin_repeat"/>
</dbReference>
<comment type="similarity">
    <text evidence="1">Belongs to the annexin family.</text>
</comment>
<gene>
    <name evidence="4" type="ORF">PAL_GLEAN10000530</name>
</gene>
<name>L5KEM2_PTEAL</name>
<dbReference type="InterPro" id="IPR037104">
    <property type="entry name" value="Annexin_sf"/>
</dbReference>
<dbReference type="GO" id="GO:0005737">
    <property type="term" value="C:cytoplasm"/>
    <property type="evidence" value="ECO:0007669"/>
    <property type="project" value="TreeGrafter"/>
</dbReference>
<protein>
    <submittedName>
        <fullName evidence="4">Annexin A10</fullName>
    </submittedName>
</protein>
<sequence>MLINILTQRCNAQRLVIAEAYQSMYGRDLIGDLKEKLSDRFTDVMVGLMYPPPSYDAHELRHAMKVVD</sequence>
<dbReference type="GO" id="GO:0001786">
    <property type="term" value="F:phosphatidylserine binding"/>
    <property type="evidence" value="ECO:0007669"/>
    <property type="project" value="TreeGrafter"/>
</dbReference>
<dbReference type="PANTHER" id="PTHR10502:SF100">
    <property type="entry name" value="ANNEXIN A10"/>
    <property type="match status" value="1"/>
</dbReference>
<dbReference type="STRING" id="9402.L5KEM2"/>
<dbReference type="Gene3D" id="1.10.220.10">
    <property type="entry name" value="Annexin"/>
    <property type="match status" value="1"/>
</dbReference>
<keyword evidence="5" id="KW-1185">Reference proteome</keyword>
<dbReference type="AlphaFoldDB" id="L5KEM2"/>
<organism evidence="4 5">
    <name type="scientific">Pteropus alecto</name>
    <name type="common">Black flying fox</name>
    <dbReference type="NCBI Taxonomy" id="9402"/>
    <lineage>
        <taxon>Eukaryota</taxon>
        <taxon>Metazoa</taxon>
        <taxon>Chordata</taxon>
        <taxon>Craniata</taxon>
        <taxon>Vertebrata</taxon>
        <taxon>Euteleostomi</taxon>
        <taxon>Mammalia</taxon>
        <taxon>Eutheria</taxon>
        <taxon>Laurasiatheria</taxon>
        <taxon>Chiroptera</taxon>
        <taxon>Yinpterochiroptera</taxon>
        <taxon>Pteropodoidea</taxon>
        <taxon>Pteropodidae</taxon>
        <taxon>Pteropodinae</taxon>
        <taxon>Pteropus</taxon>
    </lineage>
</organism>
<dbReference type="GO" id="GO:0005886">
    <property type="term" value="C:plasma membrane"/>
    <property type="evidence" value="ECO:0007669"/>
    <property type="project" value="TreeGrafter"/>
</dbReference>
<keyword evidence="2" id="KW-0677">Repeat</keyword>
<accession>L5KEM2</accession>
<dbReference type="InParanoid" id="L5KEM2"/>
<keyword evidence="3" id="KW-0041">Annexin</keyword>
<dbReference type="PROSITE" id="PS51897">
    <property type="entry name" value="ANNEXIN_2"/>
    <property type="match status" value="1"/>
</dbReference>
<dbReference type="SUPFAM" id="SSF47874">
    <property type="entry name" value="Annexin"/>
    <property type="match status" value="1"/>
</dbReference>